<dbReference type="InterPro" id="IPR048328">
    <property type="entry name" value="Dyp_perox_C"/>
</dbReference>
<sequence>MDERFQEGLFHRSGQRPGPCFTLLFLRAAPGATARKVGGAFAELWGRYQRLKEGRVQDLEPERVPASNLSVLVGYGLRVFKLPEAGRPLPAELGEQHQFLSPHPTGGGPFLRGSGLAYDADVLVNRATEDLALQFIGDTQLAVHRAVVETWKFLHGLGDAAPLMMTGFFQGFSREDGRSWIDFHDGISNLKSSERAEVMAIKPGGSAADAWTEGGTTMAFLRLSVDLAAWRRLPEEAQELLVGRAKRSGCPFASVDASGRGVPVAGCAADPSHPEFREPPSVADERLLASHVQRANQHRRNLTSPDSLRIYRQGYEFLEPLDSAPGFRAGLNFVSFQDSPERVFRMLTTPSWLGQTNFGGDPATTPPELTSLLRVRAGGVFLVPPVVPAEPFPGASIFGL</sequence>
<organism evidence="7 8">
    <name type="scientific">Sorangium cellulosum</name>
    <name type="common">Polyangium cellulosum</name>
    <dbReference type="NCBI Taxonomy" id="56"/>
    <lineage>
        <taxon>Bacteria</taxon>
        <taxon>Pseudomonadati</taxon>
        <taxon>Myxococcota</taxon>
        <taxon>Polyangia</taxon>
        <taxon>Polyangiales</taxon>
        <taxon>Polyangiaceae</taxon>
        <taxon>Sorangium</taxon>
    </lineage>
</organism>
<keyword evidence="3" id="KW-0479">Metal-binding</keyword>
<dbReference type="Pfam" id="PF20628">
    <property type="entry name" value="Dyp_perox_C"/>
    <property type="match status" value="1"/>
</dbReference>
<evidence type="ECO:0000256" key="1">
    <source>
        <dbReference type="ARBA" id="ARBA00001970"/>
    </source>
</evidence>
<dbReference type="Proteomes" id="UP000238348">
    <property type="component" value="Chromosome"/>
</dbReference>
<evidence type="ECO:0000313" key="8">
    <source>
        <dbReference type="Proteomes" id="UP000238348"/>
    </source>
</evidence>
<dbReference type="InterPro" id="IPR011008">
    <property type="entry name" value="Dimeric_a/b-barrel"/>
</dbReference>
<reference evidence="7 8" key="1">
    <citation type="submission" date="2015-09" db="EMBL/GenBank/DDBJ databases">
        <title>Sorangium comparison.</title>
        <authorList>
            <person name="Zaburannyi N."/>
            <person name="Bunk B."/>
            <person name="Overmann J."/>
            <person name="Mueller R."/>
        </authorList>
    </citation>
    <scope>NUCLEOTIDE SEQUENCE [LARGE SCALE GENOMIC DNA]</scope>
    <source>
        <strain evidence="7 8">So ce26</strain>
    </source>
</reference>
<dbReference type="EMBL" id="CP012673">
    <property type="protein sequence ID" value="AUX41563.1"/>
    <property type="molecule type" value="Genomic_DNA"/>
</dbReference>
<comment type="cofactor">
    <cofactor evidence="1">
        <name>heme b</name>
        <dbReference type="ChEBI" id="CHEBI:60344"/>
    </cofactor>
</comment>
<name>A0A2L0EQI2_SORCE</name>
<dbReference type="PROSITE" id="PS51404">
    <property type="entry name" value="DYP_PEROXIDASE"/>
    <property type="match status" value="1"/>
</dbReference>
<dbReference type="RefSeq" id="WP_104979964.1">
    <property type="nucleotide sequence ID" value="NZ_CP012673.1"/>
</dbReference>
<evidence type="ECO:0000256" key="5">
    <source>
        <dbReference type="ARBA" id="ARBA00023004"/>
    </source>
</evidence>
<dbReference type="SUPFAM" id="SSF54909">
    <property type="entry name" value="Dimeric alpha+beta barrel"/>
    <property type="match status" value="1"/>
</dbReference>
<feature type="domain" description="Dyp-type peroxidase C-terminal" evidence="6">
    <location>
        <begin position="178"/>
        <end position="387"/>
    </location>
</feature>
<dbReference type="GO" id="GO:0005829">
    <property type="term" value="C:cytosol"/>
    <property type="evidence" value="ECO:0007669"/>
    <property type="project" value="TreeGrafter"/>
</dbReference>
<dbReference type="OrthoDB" id="3251355at2"/>
<evidence type="ECO:0000256" key="4">
    <source>
        <dbReference type="ARBA" id="ARBA00023002"/>
    </source>
</evidence>
<dbReference type="GO" id="GO:0020037">
    <property type="term" value="F:heme binding"/>
    <property type="evidence" value="ECO:0007669"/>
    <property type="project" value="InterPro"/>
</dbReference>
<dbReference type="PANTHER" id="PTHR30521">
    <property type="entry name" value="DEFERROCHELATASE/PEROXIDASE"/>
    <property type="match status" value="1"/>
</dbReference>
<keyword evidence="4" id="KW-0560">Oxidoreductase</keyword>
<evidence type="ECO:0000256" key="3">
    <source>
        <dbReference type="ARBA" id="ARBA00022723"/>
    </source>
</evidence>
<accession>A0A2L0EQI2</accession>
<keyword evidence="5" id="KW-0408">Iron</keyword>
<dbReference type="InterPro" id="IPR006314">
    <property type="entry name" value="Dyp_peroxidase"/>
</dbReference>
<dbReference type="AlphaFoldDB" id="A0A2L0EQI2"/>
<dbReference type="PANTHER" id="PTHR30521:SF0">
    <property type="entry name" value="DYP-TYPE PEROXIDASE FAMILY PROTEIN"/>
    <property type="match status" value="1"/>
</dbReference>
<gene>
    <name evidence="7" type="ORF">SOCE26_029840</name>
</gene>
<keyword evidence="2 7" id="KW-0575">Peroxidase</keyword>
<evidence type="ECO:0000256" key="2">
    <source>
        <dbReference type="ARBA" id="ARBA00022559"/>
    </source>
</evidence>
<evidence type="ECO:0000259" key="6">
    <source>
        <dbReference type="Pfam" id="PF20628"/>
    </source>
</evidence>
<dbReference type="GO" id="GO:0004601">
    <property type="term" value="F:peroxidase activity"/>
    <property type="evidence" value="ECO:0007669"/>
    <property type="project" value="UniProtKB-KW"/>
</dbReference>
<evidence type="ECO:0000313" key="7">
    <source>
        <dbReference type="EMBL" id="AUX41563.1"/>
    </source>
</evidence>
<protein>
    <submittedName>
        <fullName evidence="7">Iron-dependent peroxidase</fullName>
    </submittedName>
</protein>
<proteinExistence type="predicted"/>
<dbReference type="GO" id="GO:0046872">
    <property type="term" value="F:metal ion binding"/>
    <property type="evidence" value="ECO:0007669"/>
    <property type="project" value="UniProtKB-KW"/>
</dbReference>